<dbReference type="EMBL" id="VRMG01000009">
    <property type="protein sequence ID" value="TXN29523.1"/>
    <property type="molecule type" value="Genomic_DNA"/>
</dbReference>
<organism evidence="8 9">
    <name type="scientific">Lacisediminihabitans profunda</name>
    <dbReference type="NCBI Taxonomy" id="2594790"/>
    <lineage>
        <taxon>Bacteria</taxon>
        <taxon>Bacillati</taxon>
        <taxon>Actinomycetota</taxon>
        <taxon>Actinomycetes</taxon>
        <taxon>Micrococcales</taxon>
        <taxon>Microbacteriaceae</taxon>
        <taxon>Lacisediminihabitans</taxon>
    </lineage>
</organism>
<feature type="transmembrane region" description="Helical" evidence="6">
    <location>
        <begin position="136"/>
        <end position="158"/>
    </location>
</feature>
<evidence type="ECO:0000313" key="8">
    <source>
        <dbReference type="EMBL" id="TXN29523.1"/>
    </source>
</evidence>
<accession>A0A5C8UMG0</accession>
<feature type="transmembrane region" description="Helical" evidence="6">
    <location>
        <begin position="104"/>
        <end position="124"/>
    </location>
</feature>
<evidence type="ECO:0000259" key="7">
    <source>
        <dbReference type="Pfam" id="PF00892"/>
    </source>
</evidence>
<feature type="transmembrane region" description="Helical" evidence="6">
    <location>
        <begin position="220"/>
        <end position="237"/>
    </location>
</feature>
<feature type="domain" description="EamA" evidence="7">
    <location>
        <begin position="104"/>
        <end position="235"/>
    </location>
</feature>
<evidence type="ECO:0000256" key="1">
    <source>
        <dbReference type="ARBA" id="ARBA00004141"/>
    </source>
</evidence>
<feature type="transmembrane region" description="Helical" evidence="6">
    <location>
        <begin position="164"/>
        <end position="182"/>
    </location>
</feature>
<keyword evidence="9" id="KW-1185">Reference proteome</keyword>
<evidence type="ECO:0000313" key="9">
    <source>
        <dbReference type="Proteomes" id="UP000321379"/>
    </source>
</evidence>
<sequence length="256" mass="26296">MVALRLGFSAIVLLAVARPRFRGHGRNDWLTAIAFGVALASMNALFYEAIARIPLGATVTIEVLGPLVLSVVMSRRAVSWLWAVLAFAGVALLGQGSFGSLDPLGLVFAFTAAAVWAGYILLSARTGGRFPRLDGLAIAMTIGAILALPLGIASAGPAMFRPDILLLGAAVAMLSSTIPYALELVALRRLPSATFAILMSLSPAMATIAGLLLLGQTLTVVGVVAIALVIAASIGAVRTASRTPGGDTLPNPVDEL</sequence>
<dbReference type="Proteomes" id="UP000321379">
    <property type="component" value="Unassembled WGS sequence"/>
</dbReference>
<dbReference type="InterPro" id="IPR000620">
    <property type="entry name" value="EamA_dom"/>
</dbReference>
<feature type="transmembrane region" description="Helical" evidence="6">
    <location>
        <begin position="194"/>
        <end position="214"/>
    </location>
</feature>
<evidence type="ECO:0000256" key="3">
    <source>
        <dbReference type="ARBA" id="ARBA00022692"/>
    </source>
</evidence>
<name>A0A5C8UMG0_9MICO</name>
<feature type="transmembrane region" description="Helical" evidence="6">
    <location>
        <begin position="29"/>
        <end position="47"/>
    </location>
</feature>
<keyword evidence="4 6" id="KW-1133">Transmembrane helix</keyword>
<keyword evidence="5 6" id="KW-0472">Membrane</keyword>
<dbReference type="PANTHER" id="PTHR32322">
    <property type="entry name" value="INNER MEMBRANE TRANSPORTER"/>
    <property type="match status" value="1"/>
</dbReference>
<gene>
    <name evidence="8" type="ORF">FVP33_14290</name>
</gene>
<dbReference type="InterPro" id="IPR037185">
    <property type="entry name" value="EmrE-like"/>
</dbReference>
<dbReference type="SUPFAM" id="SSF103481">
    <property type="entry name" value="Multidrug resistance efflux transporter EmrE"/>
    <property type="match status" value="2"/>
</dbReference>
<comment type="similarity">
    <text evidence="2">Belongs to the EamA transporter family.</text>
</comment>
<dbReference type="AlphaFoldDB" id="A0A5C8UMG0"/>
<dbReference type="InterPro" id="IPR050638">
    <property type="entry name" value="AA-Vitamin_Transporters"/>
</dbReference>
<feature type="transmembrane region" description="Helical" evidence="6">
    <location>
        <begin position="80"/>
        <end position="98"/>
    </location>
</feature>
<evidence type="ECO:0000256" key="5">
    <source>
        <dbReference type="ARBA" id="ARBA00023136"/>
    </source>
</evidence>
<evidence type="ECO:0000256" key="2">
    <source>
        <dbReference type="ARBA" id="ARBA00007362"/>
    </source>
</evidence>
<protein>
    <submittedName>
        <fullName evidence="8">EamA family transporter</fullName>
    </submittedName>
</protein>
<evidence type="ECO:0000256" key="4">
    <source>
        <dbReference type="ARBA" id="ARBA00022989"/>
    </source>
</evidence>
<dbReference type="PANTHER" id="PTHR32322:SF2">
    <property type="entry name" value="EAMA DOMAIN-CONTAINING PROTEIN"/>
    <property type="match status" value="1"/>
</dbReference>
<dbReference type="Pfam" id="PF00892">
    <property type="entry name" value="EamA"/>
    <property type="match status" value="1"/>
</dbReference>
<comment type="caution">
    <text evidence="8">The sequence shown here is derived from an EMBL/GenBank/DDBJ whole genome shotgun (WGS) entry which is preliminary data.</text>
</comment>
<comment type="subcellular location">
    <subcellularLocation>
        <location evidence="1">Membrane</location>
        <topology evidence="1">Multi-pass membrane protein</topology>
    </subcellularLocation>
</comment>
<proteinExistence type="inferred from homology"/>
<keyword evidence="3 6" id="KW-0812">Transmembrane</keyword>
<evidence type="ECO:0000256" key="6">
    <source>
        <dbReference type="SAM" id="Phobius"/>
    </source>
</evidence>
<reference evidence="8 9" key="1">
    <citation type="submission" date="2019-08" db="EMBL/GenBank/DDBJ databases">
        <title>Bacterial whole genome sequence for Glaciihabitans sp. CHu50b-6-2.</title>
        <authorList>
            <person name="Jin L."/>
        </authorList>
    </citation>
    <scope>NUCLEOTIDE SEQUENCE [LARGE SCALE GENOMIC DNA]</scope>
    <source>
        <strain evidence="8 9">CHu50b-6-2</strain>
    </source>
</reference>
<dbReference type="GO" id="GO:0016020">
    <property type="term" value="C:membrane"/>
    <property type="evidence" value="ECO:0007669"/>
    <property type="project" value="UniProtKB-SubCell"/>
</dbReference>